<dbReference type="OrthoDB" id="4202460at2"/>
<evidence type="ECO:0000313" key="1">
    <source>
        <dbReference type="EMBL" id="TYC95786.1"/>
    </source>
</evidence>
<keyword evidence="2" id="KW-1185">Reference proteome</keyword>
<organism evidence="1 2">
    <name type="scientific">Arthrobacter echini</name>
    <dbReference type="NCBI Taxonomy" id="1529066"/>
    <lineage>
        <taxon>Bacteria</taxon>
        <taxon>Bacillati</taxon>
        <taxon>Actinomycetota</taxon>
        <taxon>Actinomycetes</taxon>
        <taxon>Micrococcales</taxon>
        <taxon>Micrococcaceae</taxon>
        <taxon>Arthrobacter</taxon>
    </lineage>
</organism>
<dbReference type="EMBL" id="VSLD01000024">
    <property type="protein sequence ID" value="TYC95786.1"/>
    <property type="molecule type" value="Genomic_DNA"/>
</dbReference>
<dbReference type="RefSeq" id="WP_148601893.1">
    <property type="nucleotide sequence ID" value="NZ_VSLD01000024.1"/>
</dbReference>
<gene>
    <name evidence="1" type="ORF">FQ377_14640</name>
</gene>
<protein>
    <recommendedName>
        <fullName evidence="3">RiboL-PSP-HEPN domain-containing protein</fullName>
    </recommendedName>
</protein>
<evidence type="ECO:0008006" key="3">
    <source>
        <dbReference type="Google" id="ProtNLM"/>
    </source>
</evidence>
<sequence>MTSTYRASLRHRLLDLRETQDCLRTLDISTSDVVSRALARYLTVRAVGYVEAVRDDLADLFAAETGNPRLHRRVAHHLRTGLGATPEQLLTFVGSFDPSWRNSLEELLDKNDQELRSHLGAMVAARKKISHGDGEQVTTGRALTWADSAQVIGKHMSSLFDPD</sequence>
<name>A0A5D0XI01_9MICC</name>
<reference evidence="1 2" key="1">
    <citation type="submission" date="2019-08" db="EMBL/GenBank/DDBJ databases">
        <title>Genone of Arthrobacter echini P9.</title>
        <authorList>
            <person name="Bowman J.P."/>
        </authorList>
    </citation>
    <scope>NUCLEOTIDE SEQUENCE [LARGE SCALE GENOMIC DNA]</scope>
    <source>
        <strain evidence="1 2">P9</strain>
    </source>
</reference>
<dbReference type="AlphaFoldDB" id="A0A5D0XI01"/>
<proteinExistence type="predicted"/>
<accession>A0A5D0XI01</accession>
<dbReference type="Proteomes" id="UP000323410">
    <property type="component" value="Unassembled WGS sequence"/>
</dbReference>
<comment type="caution">
    <text evidence="1">The sequence shown here is derived from an EMBL/GenBank/DDBJ whole genome shotgun (WGS) entry which is preliminary data.</text>
</comment>
<evidence type="ECO:0000313" key="2">
    <source>
        <dbReference type="Proteomes" id="UP000323410"/>
    </source>
</evidence>